<reference evidence="3 4" key="1">
    <citation type="submission" date="2019-03" db="EMBL/GenBank/DDBJ databases">
        <title>Draft genome sequences of novel Actinobacteria.</title>
        <authorList>
            <person name="Sahin N."/>
            <person name="Ay H."/>
            <person name="Saygin H."/>
        </authorList>
    </citation>
    <scope>NUCLEOTIDE SEQUENCE [LARGE SCALE GENOMIC DNA]</scope>
    <source>
        <strain evidence="3 4">JCM 13523</strain>
    </source>
</reference>
<protein>
    <submittedName>
        <fullName evidence="3">Uncharacterized protein</fullName>
    </submittedName>
</protein>
<evidence type="ECO:0000313" key="3">
    <source>
        <dbReference type="EMBL" id="TDD47794.1"/>
    </source>
</evidence>
<keyword evidence="2" id="KW-1133">Transmembrane helix</keyword>
<dbReference type="EMBL" id="SMKX01000146">
    <property type="protein sequence ID" value="TDD47794.1"/>
    <property type="molecule type" value="Genomic_DNA"/>
</dbReference>
<accession>A0A4R4YTN6</accession>
<keyword evidence="4" id="KW-1185">Reference proteome</keyword>
<evidence type="ECO:0000256" key="2">
    <source>
        <dbReference type="SAM" id="Phobius"/>
    </source>
</evidence>
<dbReference type="AlphaFoldDB" id="A0A4R4YTN6"/>
<dbReference type="RefSeq" id="WP_132174945.1">
    <property type="nucleotide sequence ID" value="NZ_SMKX01000146.1"/>
</dbReference>
<keyword evidence="2" id="KW-0812">Transmembrane</keyword>
<gene>
    <name evidence="3" type="ORF">E1263_33940</name>
</gene>
<keyword evidence="2" id="KW-0472">Membrane</keyword>
<feature type="transmembrane region" description="Helical" evidence="2">
    <location>
        <begin position="17"/>
        <end position="38"/>
    </location>
</feature>
<feature type="region of interest" description="Disordered" evidence="1">
    <location>
        <begin position="41"/>
        <end position="63"/>
    </location>
</feature>
<dbReference type="Proteomes" id="UP000295124">
    <property type="component" value="Unassembled WGS sequence"/>
</dbReference>
<sequence length="63" mass="6737">MANDDLNRRIRAQKPRFVAVAAVVVIVVVGGVVGVRALRSGDDFSARPSNGKPKSSSRVMRTT</sequence>
<name>A0A4R4YTN6_9ACTN</name>
<comment type="caution">
    <text evidence="3">The sequence shown here is derived from an EMBL/GenBank/DDBJ whole genome shotgun (WGS) entry which is preliminary data.</text>
</comment>
<organism evidence="3 4">
    <name type="scientific">Kribbella antibiotica</name>
    <dbReference type="NCBI Taxonomy" id="190195"/>
    <lineage>
        <taxon>Bacteria</taxon>
        <taxon>Bacillati</taxon>
        <taxon>Actinomycetota</taxon>
        <taxon>Actinomycetes</taxon>
        <taxon>Propionibacteriales</taxon>
        <taxon>Kribbellaceae</taxon>
        <taxon>Kribbella</taxon>
    </lineage>
</organism>
<feature type="compositionally biased region" description="Polar residues" evidence="1">
    <location>
        <begin position="52"/>
        <end position="63"/>
    </location>
</feature>
<evidence type="ECO:0000313" key="4">
    <source>
        <dbReference type="Proteomes" id="UP000295124"/>
    </source>
</evidence>
<proteinExistence type="predicted"/>
<evidence type="ECO:0000256" key="1">
    <source>
        <dbReference type="SAM" id="MobiDB-lite"/>
    </source>
</evidence>